<comment type="subcellular location">
    <subcellularLocation>
        <location evidence="1">Membrane</location>
        <topology evidence="1">Peripheral membrane protein</topology>
    </subcellularLocation>
</comment>
<evidence type="ECO:0000259" key="6">
    <source>
        <dbReference type="PROSITE" id="PS50179"/>
    </source>
</evidence>
<comment type="similarity">
    <text evidence="2">Belongs to the TOM1 family.</text>
</comment>
<evidence type="ECO:0000256" key="2">
    <source>
        <dbReference type="ARBA" id="ARBA00007708"/>
    </source>
</evidence>
<dbReference type="Gene3D" id="1.25.40.90">
    <property type="match status" value="1"/>
</dbReference>
<reference evidence="8" key="2">
    <citation type="submission" date="2017-06" db="EMBL/GenBank/DDBJ databases">
        <title>WGS assembly of Brachypodium distachyon.</title>
        <authorList>
            <consortium name="The International Brachypodium Initiative"/>
            <person name="Lucas S."/>
            <person name="Harmon-Smith M."/>
            <person name="Lail K."/>
            <person name="Tice H."/>
            <person name="Grimwood J."/>
            <person name="Bruce D."/>
            <person name="Barry K."/>
            <person name="Shu S."/>
            <person name="Lindquist E."/>
            <person name="Wang M."/>
            <person name="Pitluck S."/>
            <person name="Vogel J.P."/>
            <person name="Garvin D.F."/>
            <person name="Mockler T.C."/>
            <person name="Schmutz J."/>
            <person name="Rokhsar D."/>
            <person name="Bevan M.W."/>
        </authorList>
    </citation>
    <scope>NUCLEOTIDE SEQUENCE</scope>
    <source>
        <strain evidence="8">Bd21</strain>
    </source>
</reference>
<feature type="domain" description="VHS" evidence="6">
    <location>
        <begin position="9"/>
        <end position="138"/>
    </location>
</feature>
<dbReference type="CDD" id="cd14231">
    <property type="entry name" value="GAT_GGA-like_plant"/>
    <property type="match status" value="1"/>
</dbReference>
<evidence type="ECO:0000313" key="9">
    <source>
        <dbReference type="EnsemblPlants" id="KQJ94375"/>
    </source>
</evidence>
<reference evidence="8 9" key="1">
    <citation type="journal article" date="2010" name="Nature">
        <title>Genome sequencing and analysis of the model grass Brachypodium distachyon.</title>
        <authorList>
            <consortium name="International Brachypodium Initiative"/>
        </authorList>
    </citation>
    <scope>NUCLEOTIDE SEQUENCE [LARGE SCALE GENOMIC DNA]</scope>
    <source>
        <strain evidence="8">Bd21</strain>
        <strain evidence="9">cv. Bd21</strain>
    </source>
</reference>
<gene>
    <name evidence="9" type="primary">LOC100821721</name>
    <name evidence="8" type="ORF">BRADI_3g10150v3</name>
</gene>
<dbReference type="InterPro" id="IPR008942">
    <property type="entry name" value="ENTH_VHS"/>
</dbReference>
<dbReference type="InterPro" id="IPR038425">
    <property type="entry name" value="GAT_sf"/>
</dbReference>
<keyword evidence="5" id="KW-0472">Membrane</keyword>
<reference evidence="9" key="3">
    <citation type="submission" date="2018-08" db="UniProtKB">
        <authorList>
            <consortium name="EnsemblPlants"/>
        </authorList>
    </citation>
    <scope>IDENTIFICATION</scope>
    <source>
        <strain evidence="9">cv. Bd21</strain>
    </source>
</reference>
<keyword evidence="4" id="KW-0653">Protein transport</keyword>
<protein>
    <recommendedName>
        <fullName evidence="11">VHS domain-containing protein</fullName>
    </recommendedName>
</protein>
<dbReference type="OrthoDB" id="2018246at2759"/>
<evidence type="ECO:0000259" key="7">
    <source>
        <dbReference type="PROSITE" id="PS50909"/>
    </source>
</evidence>
<dbReference type="AlphaFoldDB" id="A0A0Q3F476"/>
<evidence type="ECO:0000313" key="8">
    <source>
        <dbReference type="EMBL" id="KQJ94375.1"/>
    </source>
</evidence>
<organism evidence="8">
    <name type="scientific">Brachypodium distachyon</name>
    <name type="common">Purple false brome</name>
    <name type="synonym">Trachynia distachya</name>
    <dbReference type="NCBI Taxonomy" id="15368"/>
    <lineage>
        <taxon>Eukaryota</taxon>
        <taxon>Viridiplantae</taxon>
        <taxon>Streptophyta</taxon>
        <taxon>Embryophyta</taxon>
        <taxon>Tracheophyta</taxon>
        <taxon>Spermatophyta</taxon>
        <taxon>Magnoliopsida</taxon>
        <taxon>Liliopsida</taxon>
        <taxon>Poales</taxon>
        <taxon>Poaceae</taxon>
        <taxon>BOP clade</taxon>
        <taxon>Pooideae</taxon>
        <taxon>Stipodae</taxon>
        <taxon>Brachypodieae</taxon>
        <taxon>Brachypodium</taxon>
    </lineage>
</organism>
<dbReference type="SMART" id="SM00288">
    <property type="entry name" value="VHS"/>
    <property type="match status" value="1"/>
</dbReference>
<dbReference type="SUPFAM" id="SSF89009">
    <property type="entry name" value="GAT-like domain"/>
    <property type="match status" value="1"/>
</dbReference>
<dbReference type="PANTHER" id="PTHR45898:SF4">
    <property type="entry name" value="TARGET OF MYB PROTEIN 1"/>
    <property type="match status" value="1"/>
</dbReference>
<evidence type="ECO:0000256" key="1">
    <source>
        <dbReference type="ARBA" id="ARBA00004170"/>
    </source>
</evidence>
<keyword evidence="10" id="KW-1185">Reference proteome</keyword>
<dbReference type="Gramene" id="KQJ94375">
    <property type="protein sequence ID" value="KQJ94375"/>
    <property type="gene ID" value="BRADI_3g10150v3"/>
</dbReference>
<feature type="domain" description="GAT" evidence="7">
    <location>
        <begin position="176"/>
        <end position="264"/>
    </location>
</feature>
<dbReference type="Pfam" id="PF00790">
    <property type="entry name" value="VHS"/>
    <property type="match status" value="1"/>
</dbReference>
<dbReference type="Gene3D" id="1.20.58.160">
    <property type="match status" value="1"/>
</dbReference>
<name>A0A0Q3F476_BRADI</name>
<accession>A0A0Q3F476</accession>
<dbReference type="EMBL" id="CM000882">
    <property type="protein sequence ID" value="KQJ94375.1"/>
    <property type="molecule type" value="Genomic_DNA"/>
</dbReference>
<dbReference type="InterPro" id="IPR002014">
    <property type="entry name" value="VHS_dom"/>
</dbReference>
<evidence type="ECO:0000256" key="5">
    <source>
        <dbReference type="ARBA" id="ARBA00023136"/>
    </source>
</evidence>
<dbReference type="PANTHER" id="PTHR45898">
    <property type="entry name" value="TOM1-LIKE PROTEIN"/>
    <property type="match status" value="1"/>
</dbReference>
<dbReference type="InterPro" id="IPR004152">
    <property type="entry name" value="GAT_dom"/>
</dbReference>
<dbReference type="Pfam" id="PF03127">
    <property type="entry name" value="GAT"/>
    <property type="match status" value="1"/>
</dbReference>
<dbReference type="PROSITE" id="PS50179">
    <property type="entry name" value="VHS"/>
    <property type="match status" value="1"/>
</dbReference>
<dbReference type="FunFam" id="1.25.40.90:FF:000028">
    <property type="entry name" value="TOM1-like protein 2"/>
    <property type="match status" value="1"/>
</dbReference>
<dbReference type="PROSITE" id="PS50909">
    <property type="entry name" value="GAT"/>
    <property type="match status" value="1"/>
</dbReference>
<dbReference type="GO" id="GO:0043328">
    <property type="term" value="P:protein transport to vacuole involved in ubiquitin-dependent protein catabolic process via the multivesicular body sorting pathway"/>
    <property type="evidence" value="ECO:0007669"/>
    <property type="project" value="InterPro"/>
</dbReference>
<dbReference type="GO" id="GO:0016020">
    <property type="term" value="C:membrane"/>
    <property type="evidence" value="ECO:0007669"/>
    <property type="project" value="UniProtKB-SubCell"/>
</dbReference>
<dbReference type="Proteomes" id="UP000008810">
    <property type="component" value="Chromosome 3"/>
</dbReference>
<dbReference type="GO" id="GO:0005737">
    <property type="term" value="C:cytoplasm"/>
    <property type="evidence" value="ECO:0007669"/>
    <property type="project" value="UniProtKB-ARBA"/>
</dbReference>
<keyword evidence="3" id="KW-0813">Transport</keyword>
<proteinExistence type="inferred from homology"/>
<evidence type="ECO:0008006" key="11">
    <source>
        <dbReference type="Google" id="ProtNLM"/>
    </source>
</evidence>
<dbReference type="SUPFAM" id="SSF48464">
    <property type="entry name" value="ENTH/VHS domain"/>
    <property type="match status" value="1"/>
</dbReference>
<dbReference type="ExpressionAtlas" id="A0A0Q3F476">
    <property type="expression patterns" value="baseline"/>
</dbReference>
<evidence type="ECO:0000313" key="10">
    <source>
        <dbReference type="Proteomes" id="UP000008810"/>
    </source>
</evidence>
<dbReference type="GO" id="GO:0043130">
    <property type="term" value="F:ubiquitin binding"/>
    <property type="evidence" value="ECO:0007669"/>
    <property type="project" value="InterPro"/>
</dbReference>
<sequence>MPSPLVDRATSDVLIGPDWAMNLEICDTLNRDPGKAKDAVKSLKKRIAHKNSKVQLLALTLLETMIKNCGDIVHMYVAERDILHEMVKIVKKKPDFHVKEKILTLIDTWQEVFGGVRARYPQYYAAYQELLRAGAIFPERPNGSVPIFTPPQTRPLNYPLPLRDAEQEAPESSMQDFPSISLTEIQNARDIMDVLSEMLNALDPGKKEELRQEVIVDLVDQCRSYKQRVVQLVNSTSDEELLGQGLSFNDDLQRVLGKHDAIAAGIAVLVEKPRLLQAQIDNSPLAKQDTIKESVQRTSATTSASKQSPFVQLALPAPPSSSSPKAVVAPAPSFDLLSGDDYIKPEPANSLALVPVTEYSASDQNSQLNSTSSWNGHPAYGMNSQRQALNYGVEDQNGDLPPPPWELQQSMANQPQDNQLGAMSLQPGQPVVMQAQSTQVSQFGQGFMSSRQMPREQPGGMHLQPELRTQNRSLQQSLTLPNMQYGVYPSMQTNQGMGMNSQSMSGGEFYGMNHQQLYALQMAGYGYGQQSGGYYIPNAAYAYTSANELSERMNGISVQDGTSNGAAASFSLKHPNKTSQPEDSLFGDLVSIAKMKQNKPAAGKVGGL</sequence>
<evidence type="ECO:0000256" key="4">
    <source>
        <dbReference type="ARBA" id="ARBA00022927"/>
    </source>
</evidence>
<dbReference type="CDD" id="cd03561">
    <property type="entry name" value="VHS"/>
    <property type="match status" value="1"/>
</dbReference>
<evidence type="ECO:0000256" key="3">
    <source>
        <dbReference type="ARBA" id="ARBA00022448"/>
    </source>
</evidence>
<dbReference type="GO" id="GO:0035091">
    <property type="term" value="F:phosphatidylinositol binding"/>
    <property type="evidence" value="ECO:0007669"/>
    <property type="project" value="InterPro"/>
</dbReference>
<dbReference type="InterPro" id="IPR044836">
    <property type="entry name" value="TOL_plant"/>
</dbReference>
<dbReference type="EnsemblPlants" id="KQJ94375">
    <property type="protein sequence ID" value="KQJ94375"/>
    <property type="gene ID" value="BRADI_3g10150v3"/>
</dbReference>